<keyword evidence="4" id="KW-0418">Kinase</keyword>
<feature type="region of interest" description="Disordered" evidence="6">
    <location>
        <begin position="1022"/>
        <end position="1054"/>
    </location>
</feature>
<feature type="region of interest" description="Disordered" evidence="6">
    <location>
        <begin position="367"/>
        <end position="391"/>
    </location>
</feature>
<feature type="region of interest" description="Disordered" evidence="6">
    <location>
        <begin position="223"/>
        <end position="242"/>
    </location>
</feature>
<evidence type="ECO:0000256" key="2">
    <source>
        <dbReference type="ARBA" id="ARBA00022679"/>
    </source>
</evidence>
<evidence type="ECO:0000256" key="3">
    <source>
        <dbReference type="ARBA" id="ARBA00022741"/>
    </source>
</evidence>
<dbReference type="Pfam" id="PF07714">
    <property type="entry name" value="PK_Tyr_Ser-Thr"/>
    <property type="match status" value="1"/>
</dbReference>
<dbReference type="GO" id="GO:0005524">
    <property type="term" value="F:ATP binding"/>
    <property type="evidence" value="ECO:0007669"/>
    <property type="project" value="UniProtKB-KW"/>
</dbReference>
<feature type="compositionally biased region" description="Polar residues" evidence="6">
    <location>
        <begin position="1716"/>
        <end position="1736"/>
    </location>
</feature>
<dbReference type="InterPro" id="IPR000719">
    <property type="entry name" value="Prot_kinase_dom"/>
</dbReference>
<feature type="region of interest" description="Disordered" evidence="6">
    <location>
        <begin position="133"/>
        <end position="216"/>
    </location>
</feature>
<feature type="compositionally biased region" description="Polar residues" evidence="6">
    <location>
        <begin position="1655"/>
        <end position="1665"/>
    </location>
</feature>
<dbReference type="GO" id="GO:0005634">
    <property type="term" value="C:nucleus"/>
    <property type="evidence" value="ECO:0007669"/>
    <property type="project" value="TreeGrafter"/>
</dbReference>
<evidence type="ECO:0000313" key="9">
    <source>
        <dbReference type="Proteomes" id="UP000075902"/>
    </source>
</evidence>
<feature type="compositionally biased region" description="Pro residues" evidence="6">
    <location>
        <begin position="1482"/>
        <end position="1494"/>
    </location>
</feature>
<dbReference type="SUPFAM" id="SSF56112">
    <property type="entry name" value="Protein kinase-like (PK-like)"/>
    <property type="match status" value="1"/>
</dbReference>
<dbReference type="PANTHER" id="PTHR24342">
    <property type="entry name" value="SERINE/THREONINE-PROTEIN KINASE 17"/>
    <property type="match status" value="1"/>
</dbReference>
<dbReference type="VEuPathDB" id="VectorBase:AMEC015164"/>
<sequence>MSLRSVAALRLYKGVLPNCGASSNLDKRHRRRDSAPPKVGQVQDLAYLEALAKFNDWRTQQRNSDIHSEPKTPTGQLHATLPPRITLSAHGTIKEEASDHDDSDDGDFSSDIELARDERMILNRSASRFEVPKSPRYARHHRSATAGAPPGTPCSLLTDAAAPKKPKRSVEFYRNINRIPTDTSSNASSQHCNSQWNNNGKTIEKNHSHPSDTRFSLPAVLVSDPTDRLRKRTKATATPKPNNTIYENEVAEFEAHHINGTFGDSYVVQSPPRLFYKANASPYADGTPNKQSNLKARPRVFKDKPAPAPPTVVTQSSAPTASVRLSSCLPKQRNHSDSDSPLTGSYRKYELNSSSVYDEHVISSRAYRGSMKPASAQEERVPASSKQRHKSLSYQTIVNKHGDLVDYALPFSDNADTTAETKPDQNSSKHLTPGQDTLAEIRNCEQLINENFQFLQTTALHDDSTSIITEPISVLKGRSRRIITDLDRSSASTLKEDEPLDQQQEDRERLEMERVDEMLESRQQEIDAQLAQLALQDDPQDILLELDSLQKWSKSIQMSDDFLQTRYAERNLLESFRRTIGSNLLTCFPNEVRYRVGCLRSAFACPLEFSCGLFRGGAVTLRKYSLNMERSLYFAEEACRRDFEVLSQVRHPTMATLMAVSYDSALNQATLLLEPFDFTLFDYIHKMNKRLSLIHATTVVQQISSAVCYLQECGYIHSNISSGCILMRRYPYSVKLTSFELTTDASSDEVRREIENRYGSTSSSRNSMTSSQHDELKKITTYARLIKNDEQFLRDKYRKLSSDVCETRSKPSHAAQLSFGEGSGYDCRASRFLPYCKEYREKFSLFYYVAPELLIPKASFVYPSKSTDVYSIALLLWEILNGYVPFVVYNRAELEKLHTSADLPLPMFEKERCERFRQIFEGGLGDLNSRKITMGNVADLLDCLLLELGMEKNGTYDWLAEDYEEHANSSEVRLKNELNDVRKQSAHIEKADKIYFHTEESELPKTPKQLPKKPVRKINKVKVSPQAHQQPEVPSQTSGKERPPVLDKKSPLSSTFSLSNSAIYQTIFDFNNKFLSPKSSSKQVIYDRTSTVKKHKKPPPANKKAAKELFEVQQQLNKSFIEQNDQDGVQHNRDSSEGKFLDSVQKDSSTTKSLEQIISDPPQINPQHVRPSCSDSEDKGTPLQRDHPSKSCDSSPGTRRRSITPKLNNSFRFTIGDFTLPDTPIARKNKIRKHAWLSDQKLRMAEESQPATPEDCRSKSFFNAELAACGGSFLTSTNLNCSTSLQDIKPKRINISVNIIRSPEPQPTTVTVRKSCTPTLIVEGGAPYEETLWKKEKLICERSQLPVAEELKEAKQDSQLPQELQQEEKTGGSLDDSLSVVTAHLSSVRDVIKKIETTFEKTGFDYSPVRKMEGSAKKPSCEGGSRRGGEGSLVVEENLLVPTRVLELEKTLEAEETSMMKETPDEREATGAEAIAQEFSPVPIPAPPPSPPASASPQISGISHLNVMLANHRSKPKESAAPVSPAELQQAAAVQPVAEEVQRAPEAVENILAPPPMAVTFAPNSQLYLRRKALNGGGNSVATIHHQQTVYRESVVSSTERLPGTFVEPSLAATTTTTTTATSTAIPPGSARKKKLTTRVTVNMRKISRRASDISPASSRPNSANLDDVDLPSSGCITPTGNGQGCGVSTVRHSCGNELLRAFSKLRLIAPEEQTAKPTGSDPNGRTVTPGTHQNNVGAASRIDRLVCCNCGNSMVPAEGLNVPAGSRIGMTAAFGEMNFPRESFVSMFEPPMTPTPGSAMAGRFHSMTPFQKSTEDLYIDDDFCQGLNHMGANMELVEPLDEGQYLDTYGYDIYATEIYHAEEEEELEDGHDAEHFTFPGHTAAAVANAEYTDDEAKFLEKCSQLNSQTLTAEFATLASPIDCEPVHHPAAFGPETLPTEQTEQ</sequence>
<dbReference type="PROSITE" id="PS50011">
    <property type="entry name" value="PROTEIN_KINASE_DOM"/>
    <property type="match status" value="1"/>
</dbReference>
<keyword evidence="2" id="KW-0808">Transferase</keyword>
<evidence type="ECO:0000256" key="4">
    <source>
        <dbReference type="ARBA" id="ARBA00022777"/>
    </source>
</evidence>
<evidence type="ECO:0000256" key="5">
    <source>
        <dbReference type="ARBA" id="ARBA00022840"/>
    </source>
</evidence>
<feature type="region of interest" description="Disordered" evidence="6">
    <location>
        <begin position="487"/>
        <end position="507"/>
    </location>
</feature>
<feature type="region of interest" description="Disordered" evidence="6">
    <location>
        <begin position="1122"/>
        <end position="1206"/>
    </location>
</feature>
<feature type="region of interest" description="Disordered" evidence="6">
    <location>
        <begin position="1351"/>
        <end position="1374"/>
    </location>
</feature>
<keyword evidence="3" id="KW-0547">Nucleotide-binding</keyword>
<feature type="compositionally biased region" description="Basic and acidic residues" evidence="6">
    <location>
        <begin position="202"/>
        <end position="212"/>
    </location>
</feature>
<feature type="region of interest" description="Disordered" evidence="6">
    <location>
        <begin position="1479"/>
        <end position="1499"/>
    </location>
</feature>
<feature type="compositionally biased region" description="Basic and acidic residues" evidence="6">
    <location>
        <begin position="1176"/>
        <end position="1190"/>
    </location>
</feature>
<dbReference type="SMART" id="SM00220">
    <property type="entry name" value="S_TKc"/>
    <property type="match status" value="1"/>
</dbReference>
<evidence type="ECO:0000313" key="8">
    <source>
        <dbReference type="EnsemblMetazoa" id="AMEC015164-PA"/>
    </source>
</evidence>
<feature type="region of interest" description="Disordered" evidence="6">
    <location>
        <begin position="1614"/>
        <end position="1635"/>
    </location>
</feature>
<feature type="region of interest" description="Disordered" evidence="6">
    <location>
        <begin position="60"/>
        <end position="79"/>
    </location>
</feature>
<accession>A0A182U778</accession>
<keyword evidence="1" id="KW-0723">Serine/threonine-protein kinase</keyword>
<dbReference type="GO" id="GO:0043065">
    <property type="term" value="P:positive regulation of apoptotic process"/>
    <property type="evidence" value="ECO:0007669"/>
    <property type="project" value="TreeGrafter"/>
</dbReference>
<reference evidence="8" key="2">
    <citation type="submission" date="2020-05" db="UniProtKB">
        <authorList>
            <consortium name="EnsemblMetazoa"/>
        </authorList>
    </citation>
    <scope>IDENTIFICATION</scope>
    <source>
        <strain evidence="8">CM1001059</strain>
    </source>
</reference>
<keyword evidence="5" id="KW-0067">ATP-binding</keyword>
<organism evidence="8 9">
    <name type="scientific">Anopheles melas</name>
    <dbReference type="NCBI Taxonomy" id="34690"/>
    <lineage>
        <taxon>Eukaryota</taxon>
        <taxon>Metazoa</taxon>
        <taxon>Ecdysozoa</taxon>
        <taxon>Arthropoda</taxon>
        <taxon>Hexapoda</taxon>
        <taxon>Insecta</taxon>
        <taxon>Pterygota</taxon>
        <taxon>Neoptera</taxon>
        <taxon>Endopterygota</taxon>
        <taxon>Diptera</taxon>
        <taxon>Nematocera</taxon>
        <taxon>Culicoidea</taxon>
        <taxon>Culicidae</taxon>
        <taxon>Anophelinae</taxon>
        <taxon>Anopheles</taxon>
    </lineage>
</organism>
<dbReference type="Proteomes" id="UP000075902">
    <property type="component" value="Unassembled WGS sequence"/>
</dbReference>
<evidence type="ECO:0000259" key="7">
    <source>
        <dbReference type="PROSITE" id="PS50011"/>
    </source>
</evidence>
<name>A0A182U778_9DIPT</name>
<evidence type="ECO:0000256" key="6">
    <source>
        <dbReference type="SAM" id="MobiDB-lite"/>
    </source>
</evidence>
<dbReference type="EnsemblMetazoa" id="AMEC015164-RA">
    <property type="protein sequence ID" value="AMEC015164-PA"/>
    <property type="gene ID" value="AMEC015164"/>
</dbReference>
<feature type="region of interest" description="Disordered" evidence="6">
    <location>
        <begin position="300"/>
        <end position="346"/>
    </location>
</feature>
<feature type="compositionally biased region" description="Polar residues" evidence="6">
    <location>
        <begin position="1146"/>
        <end position="1156"/>
    </location>
</feature>
<dbReference type="PANTHER" id="PTHR24342:SF12">
    <property type="entry name" value="DEATH-ASSOCIATED PROTEIN KINASE RELATED"/>
    <property type="match status" value="1"/>
</dbReference>
<feature type="compositionally biased region" description="Low complexity" evidence="6">
    <location>
        <begin position="1614"/>
        <end position="1625"/>
    </location>
</feature>
<proteinExistence type="predicted"/>
<feature type="compositionally biased region" description="Basic and acidic residues" evidence="6">
    <location>
        <begin position="1039"/>
        <end position="1050"/>
    </location>
</feature>
<feature type="region of interest" description="Disordered" evidence="6">
    <location>
        <begin position="1714"/>
        <end position="1736"/>
    </location>
</feature>
<keyword evidence="9" id="KW-1185">Reference proteome</keyword>
<feature type="region of interest" description="Disordered" evidence="6">
    <location>
        <begin position="1648"/>
        <end position="1667"/>
    </location>
</feature>
<feature type="compositionally biased region" description="Polar residues" evidence="6">
    <location>
        <begin position="178"/>
        <end position="201"/>
    </location>
</feature>
<dbReference type="GO" id="GO:0035556">
    <property type="term" value="P:intracellular signal transduction"/>
    <property type="evidence" value="ECO:0007669"/>
    <property type="project" value="TreeGrafter"/>
</dbReference>
<dbReference type="STRING" id="34690.A0A182U778"/>
<dbReference type="GO" id="GO:0004674">
    <property type="term" value="F:protein serine/threonine kinase activity"/>
    <property type="evidence" value="ECO:0007669"/>
    <property type="project" value="UniProtKB-KW"/>
</dbReference>
<evidence type="ECO:0000256" key="1">
    <source>
        <dbReference type="ARBA" id="ARBA00022527"/>
    </source>
</evidence>
<feature type="compositionally biased region" description="Basic and acidic residues" evidence="6">
    <location>
        <begin position="1128"/>
        <end position="1140"/>
    </location>
</feature>
<dbReference type="Gene3D" id="1.10.510.10">
    <property type="entry name" value="Transferase(Phosphotransferase) domain 1"/>
    <property type="match status" value="2"/>
</dbReference>
<dbReference type="InterPro" id="IPR011009">
    <property type="entry name" value="Kinase-like_dom_sf"/>
</dbReference>
<feature type="compositionally biased region" description="Polar residues" evidence="6">
    <location>
        <begin position="1026"/>
        <end position="1038"/>
    </location>
</feature>
<reference evidence="9" key="1">
    <citation type="submission" date="2014-01" db="EMBL/GenBank/DDBJ databases">
        <title>The Genome Sequence of Anopheles melas CM1001059_A (V2).</title>
        <authorList>
            <consortium name="The Broad Institute Genomics Platform"/>
            <person name="Neafsey D.E."/>
            <person name="Besansky N."/>
            <person name="Howell P."/>
            <person name="Walton C."/>
            <person name="Young S.K."/>
            <person name="Zeng Q."/>
            <person name="Gargeya S."/>
            <person name="Fitzgerald M."/>
            <person name="Haas B."/>
            <person name="Abouelleil A."/>
            <person name="Allen A.W."/>
            <person name="Alvarado L."/>
            <person name="Arachchi H.M."/>
            <person name="Berlin A.M."/>
            <person name="Chapman S.B."/>
            <person name="Gainer-Dewar J."/>
            <person name="Goldberg J."/>
            <person name="Griggs A."/>
            <person name="Gujja S."/>
            <person name="Hansen M."/>
            <person name="Howarth C."/>
            <person name="Imamovic A."/>
            <person name="Ireland A."/>
            <person name="Larimer J."/>
            <person name="McCowan C."/>
            <person name="Murphy C."/>
            <person name="Pearson M."/>
            <person name="Poon T.W."/>
            <person name="Priest M."/>
            <person name="Roberts A."/>
            <person name="Saif S."/>
            <person name="Shea T."/>
            <person name="Sisk P."/>
            <person name="Sykes S."/>
            <person name="Wortman J."/>
            <person name="Nusbaum C."/>
            <person name="Birren B."/>
        </authorList>
    </citation>
    <scope>NUCLEOTIDE SEQUENCE [LARGE SCALE GENOMIC DNA]</scope>
    <source>
        <strain evidence="9">CM1001059</strain>
    </source>
</reference>
<feature type="domain" description="Protein kinase" evidence="7">
    <location>
        <begin position="588"/>
        <end position="945"/>
    </location>
</feature>
<protein>
    <recommendedName>
        <fullName evidence="7">Protein kinase domain-containing protein</fullName>
    </recommendedName>
</protein>
<feature type="compositionally biased region" description="Polar residues" evidence="6">
    <location>
        <begin position="312"/>
        <end position="325"/>
    </location>
</feature>
<dbReference type="InterPro" id="IPR001245">
    <property type="entry name" value="Ser-Thr/Tyr_kinase_cat_dom"/>
</dbReference>